<feature type="non-terminal residue" evidence="3">
    <location>
        <position position="1"/>
    </location>
</feature>
<dbReference type="Proteomes" id="UP000258309">
    <property type="component" value="Unassembled WGS sequence"/>
</dbReference>
<feature type="region of interest" description="Disordered" evidence="2">
    <location>
        <begin position="254"/>
        <end position="282"/>
    </location>
</feature>
<feature type="coiled-coil region" evidence="1">
    <location>
        <begin position="187"/>
        <end position="235"/>
    </location>
</feature>
<reference evidence="3 4" key="1">
    <citation type="submission" date="2018-05" db="EMBL/GenBank/DDBJ databases">
        <title>Draft genome sequence of Scytalidium lignicola DSM 105466, a ubiquitous saprotrophic fungus.</title>
        <authorList>
            <person name="Buettner E."/>
            <person name="Gebauer A.M."/>
            <person name="Hofrichter M."/>
            <person name="Liers C."/>
            <person name="Kellner H."/>
        </authorList>
    </citation>
    <scope>NUCLEOTIDE SEQUENCE [LARGE SCALE GENOMIC DNA]</scope>
    <source>
        <strain evidence="3 4">DSM 105466</strain>
    </source>
</reference>
<dbReference type="OrthoDB" id="5404651at2759"/>
<feature type="compositionally biased region" description="Basic and acidic residues" evidence="2">
    <location>
        <begin position="366"/>
        <end position="385"/>
    </location>
</feature>
<feature type="compositionally biased region" description="Polar residues" evidence="2">
    <location>
        <begin position="258"/>
        <end position="277"/>
    </location>
</feature>
<proteinExistence type="predicted"/>
<feature type="compositionally biased region" description="Polar residues" evidence="2">
    <location>
        <begin position="303"/>
        <end position="314"/>
    </location>
</feature>
<feature type="region of interest" description="Disordered" evidence="2">
    <location>
        <begin position="1"/>
        <end position="44"/>
    </location>
</feature>
<feature type="compositionally biased region" description="Polar residues" evidence="2">
    <location>
        <begin position="1"/>
        <end position="11"/>
    </location>
</feature>
<feature type="non-terminal residue" evidence="3">
    <location>
        <position position="502"/>
    </location>
</feature>
<feature type="region of interest" description="Disordered" evidence="2">
    <location>
        <begin position="303"/>
        <end position="421"/>
    </location>
</feature>
<dbReference type="AlphaFoldDB" id="A0A3E2HK72"/>
<keyword evidence="4" id="KW-1185">Reference proteome</keyword>
<gene>
    <name evidence="3" type="ORF">B7463_g2691</name>
</gene>
<accession>A0A3E2HK72</accession>
<comment type="caution">
    <text evidence="3">The sequence shown here is derived from an EMBL/GenBank/DDBJ whole genome shotgun (WGS) entry which is preliminary data.</text>
</comment>
<name>A0A3E2HK72_SCYLI</name>
<organism evidence="3 4">
    <name type="scientific">Scytalidium lignicola</name>
    <name type="common">Hyphomycete</name>
    <dbReference type="NCBI Taxonomy" id="5539"/>
    <lineage>
        <taxon>Eukaryota</taxon>
        <taxon>Fungi</taxon>
        <taxon>Dikarya</taxon>
        <taxon>Ascomycota</taxon>
        <taxon>Pezizomycotina</taxon>
        <taxon>Leotiomycetes</taxon>
        <taxon>Leotiomycetes incertae sedis</taxon>
        <taxon>Scytalidium</taxon>
    </lineage>
</organism>
<evidence type="ECO:0000313" key="4">
    <source>
        <dbReference type="Proteomes" id="UP000258309"/>
    </source>
</evidence>
<dbReference type="OMA" id="HGHTRGA"/>
<feature type="compositionally biased region" description="Polar residues" evidence="2">
    <location>
        <begin position="330"/>
        <end position="363"/>
    </location>
</feature>
<dbReference type="STRING" id="5539.A0A3E2HK72"/>
<evidence type="ECO:0000313" key="3">
    <source>
        <dbReference type="EMBL" id="RFU33633.1"/>
    </source>
</evidence>
<keyword evidence="1" id="KW-0175">Coiled coil</keyword>
<evidence type="ECO:0000256" key="2">
    <source>
        <dbReference type="SAM" id="MobiDB-lite"/>
    </source>
</evidence>
<protein>
    <submittedName>
        <fullName evidence="3">Uncharacterized protein</fullName>
    </submittedName>
</protein>
<evidence type="ECO:0000256" key="1">
    <source>
        <dbReference type="SAM" id="Coils"/>
    </source>
</evidence>
<sequence length="502" mass="55976">MVMASQSSQEPLTPDVGDHSSSQQTVEEHVSMTPPPSSQYPVRPTTPRELDISIIQGVTPPIISSPPPTVANGIKRESVNGTGTLFTRPTYQQISEASEDDLRAMLNTALAENTQLEIAVREARMSAAHYKLQFNMLSIETEEAAKRMEVEHNMTRREVAILQQASQNRAESSTPRQDYLAKVIAHCQALEEENAATQHRLSRAKKLIEMKDDEIEAVKEEKRQCLQRIKENREHLNLLRSPGGIFHVATPKIAPSSYPATPQQYRTTPKHTPTTGRSIRHTRDHSQEPFAALLLADQVLSQENNSAPSTPTTTRHSDHRTPLKHHRAVQSLSSLPKTPSSRPPIGNSTLLPSVQFTPQSEYRYSSGKDRTSAVTPREERRKSRDSTISIDDADEIARVAMSRQRDESEEIPESQASQSATELLRLDPRQSFEVAESQKSPSATVIERGTLVQTKLYGPVTKVTTEKRKRLEDNYSAEYSIKRMRVPEEGVGLGIGITSSQS</sequence>
<dbReference type="EMBL" id="NCSJ02000032">
    <property type="protein sequence ID" value="RFU33633.1"/>
    <property type="molecule type" value="Genomic_DNA"/>
</dbReference>